<dbReference type="PANTHER" id="PTHR31290">
    <property type="entry name" value="UV-DAMAGE ENDONUCLEASE"/>
    <property type="match status" value="1"/>
</dbReference>
<keyword evidence="3" id="KW-0540">Nuclease</keyword>
<dbReference type="PANTHER" id="PTHR31290:SF5">
    <property type="entry name" value="UV-DAMAGE ENDONUCLEASE"/>
    <property type="match status" value="1"/>
</dbReference>
<organism evidence="3 4">
    <name type="scientific">Gracilibacillus boraciitolerans JCM 21714</name>
    <dbReference type="NCBI Taxonomy" id="1298598"/>
    <lineage>
        <taxon>Bacteria</taxon>
        <taxon>Bacillati</taxon>
        <taxon>Bacillota</taxon>
        <taxon>Bacilli</taxon>
        <taxon>Bacillales</taxon>
        <taxon>Bacillaceae</taxon>
        <taxon>Gracilibacillus</taxon>
    </lineage>
</organism>
<dbReference type="STRING" id="1298598.JCM21714_3067"/>
<proteinExistence type="predicted"/>
<name>W4VKQ5_9BACI</name>
<dbReference type="InterPro" id="IPR004601">
    <property type="entry name" value="UvdE"/>
</dbReference>
<accession>W4VKQ5</accession>
<evidence type="ECO:0000313" key="3">
    <source>
        <dbReference type="EMBL" id="GAE93945.1"/>
    </source>
</evidence>
<dbReference type="GO" id="GO:0004519">
    <property type="term" value="F:endonuclease activity"/>
    <property type="evidence" value="ECO:0007669"/>
    <property type="project" value="UniProtKB-KW"/>
</dbReference>
<comment type="caution">
    <text evidence="3">The sequence shown here is derived from an EMBL/GenBank/DDBJ whole genome shotgun (WGS) entry which is preliminary data.</text>
</comment>
<gene>
    <name evidence="3" type="ORF">JCM21714_3067</name>
</gene>
<keyword evidence="2" id="KW-0234">DNA repair</keyword>
<dbReference type="eggNOG" id="COG4294">
    <property type="taxonomic scope" value="Bacteria"/>
</dbReference>
<keyword evidence="3" id="KW-0378">Hydrolase</keyword>
<dbReference type="AlphaFoldDB" id="W4VKQ5"/>
<evidence type="ECO:0000313" key="4">
    <source>
        <dbReference type="Proteomes" id="UP000019102"/>
    </source>
</evidence>
<dbReference type="Gene3D" id="3.20.20.150">
    <property type="entry name" value="Divalent-metal-dependent TIM barrel enzymes"/>
    <property type="match status" value="1"/>
</dbReference>
<keyword evidence="3" id="KW-0255">Endonuclease</keyword>
<sequence>MHISSPKSDQAIRHHADFIDIDIFIDFLKEIKGTVPRIDCMIEAKKKDEALFKLMKQIQLRDDFEIINGSTFRLQ</sequence>
<evidence type="ECO:0000256" key="1">
    <source>
        <dbReference type="ARBA" id="ARBA00022763"/>
    </source>
</evidence>
<dbReference type="GO" id="GO:0006289">
    <property type="term" value="P:nucleotide-excision repair"/>
    <property type="evidence" value="ECO:0007669"/>
    <property type="project" value="InterPro"/>
</dbReference>
<keyword evidence="1" id="KW-0227">DNA damage</keyword>
<dbReference type="GO" id="GO:0009411">
    <property type="term" value="P:response to UV"/>
    <property type="evidence" value="ECO:0007669"/>
    <property type="project" value="InterPro"/>
</dbReference>
<reference evidence="3 4" key="1">
    <citation type="journal article" date="2014" name="Genome Announc.">
        <title>Draft Genome Sequence of the Boron-Tolerant and Moderately Halotolerant Bacterium Gracilibacillus boraciitolerans JCM 21714T.</title>
        <authorList>
            <person name="Ahmed I."/>
            <person name="Oshima K."/>
            <person name="Suda W."/>
            <person name="Kitamura K."/>
            <person name="Iida T."/>
            <person name="Ohmori Y."/>
            <person name="Fujiwara T."/>
            <person name="Hattori M."/>
            <person name="Ohkuma M."/>
        </authorList>
    </citation>
    <scope>NUCLEOTIDE SEQUENCE [LARGE SCALE GENOMIC DNA]</scope>
    <source>
        <strain evidence="3 4">JCM 21714</strain>
    </source>
</reference>
<dbReference type="Proteomes" id="UP000019102">
    <property type="component" value="Unassembled WGS sequence"/>
</dbReference>
<protein>
    <submittedName>
        <fullName evidence="3">UV-endonuclease UvdE family</fullName>
    </submittedName>
</protein>
<evidence type="ECO:0000256" key="2">
    <source>
        <dbReference type="ARBA" id="ARBA00023204"/>
    </source>
</evidence>
<dbReference type="EMBL" id="BAVS01000017">
    <property type="protein sequence ID" value="GAE93945.1"/>
    <property type="molecule type" value="Genomic_DNA"/>
</dbReference>
<keyword evidence="4" id="KW-1185">Reference proteome</keyword>